<protein>
    <recommendedName>
        <fullName evidence="5">EF-hand domain-containing protein</fullName>
    </recommendedName>
</protein>
<evidence type="ECO:0000313" key="6">
    <source>
        <dbReference type="EMBL" id="KAJ8785878.1"/>
    </source>
</evidence>
<dbReference type="InterPro" id="IPR039862">
    <property type="entry name" value="NECAB1/2/3"/>
</dbReference>
<dbReference type="PROSITE" id="PS00018">
    <property type="entry name" value="EF_HAND_1"/>
    <property type="match status" value="1"/>
</dbReference>
<evidence type="ECO:0000256" key="3">
    <source>
        <dbReference type="SAM" id="MobiDB-lite"/>
    </source>
</evidence>
<feature type="transmembrane region" description="Helical" evidence="4">
    <location>
        <begin position="259"/>
        <end position="278"/>
    </location>
</feature>
<dbReference type="Proteomes" id="UP001159641">
    <property type="component" value="Unassembled WGS sequence"/>
</dbReference>
<dbReference type="InterPro" id="IPR011992">
    <property type="entry name" value="EF-hand-dom_pair"/>
</dbReference>
<accession>A0AB34H381</accession>
<organism evidence="6 7">
    <name type="scientific">Eschrichtius robustus</name>
    <name type="common">California gray whale</name>
    <name type="synonym">Eschrichtius gibbosus</name>
    <dbReference type="NCBI Taxonomy" id="9764"/>
    <lineage>
        <taxon>Eukaryota</taxon>
        <taxon>Metazoa</taxon>
        <taxon>Chordata</taxon>
        <taxon>Craniata</taxon>
        <taxon>Vertebrata</taxon>
        <taxon>Euteleostomi</taxon>
        <taxon>Mammalia</taxon>
        <taxon>Eutheria</taxon>
        <taxon>Laurasiatheria</taxon>
        <taxon>Artiodactyla</taxon>
        <taxon>Whippomorpha</taxon>
        <taxon>Cetacea</taxon>
        <taxon>Mysticeti</taxon>
        <taxon>Eschrichtiidae</taxon>
        <taxon>Eschrichtius</taxon>
    </lineage>
</organism>
<evidence type="ECO:0000256" key="4">
    <source>
        <dbReference type="SAM" id="Phobius"/>
    </source>
</evidence>
<keyword evidence="7" id="KW-1185">Reference proteome</keyword>
<feature type="transmembrane region" description="Helical" evidence="4">
    <location>
        <begin position="313"/>
        <end position="339"/>
    </location>
</feature>
<dbReference type="InterPro" id="IPR018247">
    <property type="entry name" value="EF_Hand_1_Ca_BS"/>
</dbReference>
<dbReference type="PANTHER" id="PTHR12178:SF2">
    <property type="entry name" value="N-TERMINAL EF-HAND CALCIUM-BINDING PROTEIN 2"/>
    <property type="match status" value="1"/>
</dbReference>
<dbReference type="PANTHER" id="PTHR12178">
    <property type="entry name" value="EF-HAND DOMAIN-CONTAINING PROTEIN"/>
    <property type="match status" value="1"/>
</dbReference>
<dbReference type="GO" id="GO:0005737">
    <property type="term" value="C:cytoplasm"/>
    <property type="evidence" value="ECO:0007669"/>
    <property type="project" value="TreeGrafter"/>
</dbReference>
<name>A0AB34H381_ESCRO</name>
<keyword evidence="1" id="KW-0479">Metal-binding</keyword>
<evidence type="ECO:0000256" key="2">
    <source>
        <dbReference type="ARBA" id="ARBA00022837"/>
    </source>
</evidence>
<keyword evidence="2" id="KW-0106">Calcium</keyword>
<dbReference type="AlphaFoldDB" id="A0AB34H381"/>
<dbReference type="InterPro" id="IPR002048">
    <property type="entry name" value="EF_hand_dom"/>
</dbReference>
<reference evidence="6 7" key="1">
    <citation type="submission" date="2022-11" db="EMBL/GenBank/DDBJ databases">
        <title>Whole genome sequence of Eschrichtius robustus ER-17-0199.</title>
        <authorList>
            <person name="Bruniche-Olsen A."/>
            <person name="Black A.N."/>
            <person name="Fields C.J."/>
            <person name="Walden K."/>
            <person name="Dewoody J.A."/>
        </authorList>
    </citation>
    <scope>NUCLEOTIDE SEQUENCE [LARGE SCALE GENOMIC DNA]</scope>
    <source>
        <strain evidence="6">ER-17-0199</strain>
        <tissue evidence="6">Blubber</tissue>
    </source>
</reference>
<dbReference type="PROSITE" id="PS50222">
    <property type="entry name" value="EF_HAND_2"/>
    <property type="match status" value="1"/>
</dbReference>
<evidence type="ECO:0000256" key="1">
    <source>
        <dbReference type="ARBA" id="ARBA00022723"/>
    </source>
</evidence>
<keyword evidence="4" id="KW-0812">Transmembrane</keyword>
<dbReference type="EMBL" id="JAIQCJ010002005">
    <property type="protein sequence ID" value="KAJ8785878.1"/>
    <property type="molecule type" value="Genomic_DNA"/>
</dbReference>
<gene>
    <name evidence="6" type="ORF">J1605_006838</name>
</gene>
<feature type="region of interest" description="Disordered" evidence="3">
    <location>
        <begin position="139"/>
        <end position="161"/>
    </location>
</feature>
<proteinExistence type="predicted"/>
<feature type="region of interest" description="Disordered" evidence="3">
    <location>
        <begin position="81"/>
        <end position="121"/>
    </location>
</feature>
<dbReference type="GO" id="GO:0042984">
    <property type="term" value="P:regulation of amyloid precursor protein biosynthetic process"/>
    <property type="evidence" value="ECO:0007669"/>
    <property type="project" value="TreeGrafter"/>
</dbReference>
<dbReference type="SUPFAM" id="SSF47473">
    <property type="entry name" value="EF-hand"/>
    <property type="match status" value="1"/>
</dbReference>
<dbReference type="Gene3D" id="1.10.238.10">
    <property type="entry name" value="EF-hand"/>
    <property type="match status" value="1"/>
</dbReference>
<evidence type="ECO:0000313" key="7">
    <source>
        <dbReference type="Proteomes" id="UP001159641"/>
    </source>
</evidence>
<feature type="region of interest" description="Disordered" evidence="3">
    <location>
        <begin position="44"/>
        <end position="66"/>
    </location>
</feature>
<feature type="transmembrane region" description="Helical" evidence="4">
    <location>
        <begin position="284"/>
        <end position="306"/>
    </location>
</feature>
<sequence>MCERAARLCRAGAHRLLREPPPQGRALGGLLRWVGARMGEPRAPLAPAVPAADPGPSPGPASPRGGTAVILDIFRRADKNDAAPLRRSRKRSKISEEGVVASGMGWGGGCTERESPDGRSGGWKLGESLEFCWEPLSQGPSCPQPMRTSPADAGTQGNRKWRPKRHQLLSPHPFLADDGKLSLEEFQLFFADGVLNEKELEGLFHTIDSDNTNHVDTKELCDYFVDHMGDYEDVLASLETLNHSVLKAMGYTKENTTTITIFITITTIITAITIRILFVTITTTITTTIFTIVITTIITTTIITTITTITTTILLLLLLLIIIIFITIITTTIFFYIFYL</sequence>
<keyword evidence="4" id="KW-0472">Membrane</keyword>
<dbReference type="GO" id="GO:0005509">
    <property type="term" value="F:calcium ion binding"/>
    <property type="evidence" value="ECO:0007669"/>
    <property type="project" value="InterPro"/>
</dbReference>
<keyword evidence="4" id="KW-1133">Transmembrane helix</keyword>
<comment type="caution">
    <text evidence="6">The sequence shown here is derived from an EMBL/GenBank/DDBJ whole genome shotgun (WGS) entry which is preliminary data.</text>
</comment>
<evidence type="ECO:0000259" key="5">
    <source>
        <dbReference type="PROSITE" id="PS50222"/>
    </source>
</evidence>
<feature type="domain" description="EF-hand" evidence="5">
    <location>
        <begin position="195"/>
        <end position="230"/>
    </location>
</feature>